<feature type="domain" description="Ferric siderophore reductase C-terminal" evidence="1">
    <location>
        <begin position="6"/>
        <end position="17"/>
    </location>
</feature>
<dbReference type="Pfam" id="PF11575">
    <property type="entry name" value="FhuF_C"/>
    <property type="match status" value="1"/>
</dbReference>
<name>A0A502HK88_9PSED</name>
<dbReference type="RefSeq" id="WP_140684378.1">
    <property type="nucleotide sequence ID" value="NZ_RCZA01000027.1"/>
</dbReference>
<dbReference type="AlphaFoldDB" id="A0A502HK88"/>
<organism evidence="2 3">
    <name type="scientific">Pseudomonas mandelii</name>
    <dbReference type="NCBI Taxonomy" id="75612"/>
    <lineage>
        <taxon>Bacteria</taxon>
        <taxon>Pseudomonadati</taxon>
        <taxon>Pseudomonadota</taxon>
        <taxon>Gammaproteobacteria</taxon>
        <taxon>Pseudomonadales</taxon>
        <taxon>Pseudomonadaceae</taxon>
        <taxon>Pseudomonas</taxon>
    </lineage>
</organism>
<evidence type="ECO:0000313" key="3">
    <source>
        <dbReference type="Proteomes" id="UP000320914"/>
    </source>
</evidence>
<comment type="caution">
    <text evidence="2">The sequence shown here is derived from an EMBL/GenBank/DDBJ whole genome shotgun (WGS) entry which is preliminary data.</text>
</comment>
<sequence>MLRSTRESCCLRYQLQGNQEL</sequence>
<reference evidence="2 3" key="1">
    <citation type="journal article" date="2019" name="Environ. Microbiol.">
        <title>Species interactions and distinct microbial communities in high Arctic permafrost affected cryosols are associated with the CH4 and CO2 gas fluxes.</title>
        <authorList>
            <person name="Altshuler I."/>
            <person name="Hamel J."/>
            <person name="Turney S."/>
            <person name="Magnuson E."/>
            <person name="Levesque R."/>
            <person name="Greer C."/>
            <person name="Whyte L.G."/>
        </authorList>
    </citation>
    <scope>NUCLEOTIDE SEQUENCE [LARGE SCALE GENOMIC DNA]</scope>
    <source>
        <strain evidence="2 3">OWC5</strain>
    </source>
</reference>
<dbReference type="EMBL" id="RCZA01000027">
    <property type="protein sequence ID" value="TPG74064.1"/>
    <property type="molecule type" value="Genomic_DNA"/>
</dbReference>
<protein>
    <recommendedName>
        <fullName evidence="1">Ferric siderophore reductase C-terminal domain-containing protein</fullName>
    </recommendedName>
</protein>
<dbReference type="Proteomes" id="UP000320914">
    <property type="component" value="Unassembled WGS sequence"/>
</dbReference>
<accession>A0A502HK88</accession>
<evidence type="ECO:0000313" key="2">
    <source>
        <dbReference type="EMBL" id="TPG74064.1"/>
    </source>
</evidence>
<gene>
    <name evidence="2" type="ORF">EAH74_32250</name>
</gene>
<proteinExistence type="predicted"/>
<dbReference type="InterPro" id="IPR024726">
    <property type="entry name" value="FhuF_C"/>
</dbReference>
<dbReference type="GO" id="GO:0051537">
    <property type="term" value="F:2 iron, 2 sulfur cluster binding"/>
    <property type="evidence" value="ECO:0007669"/>
    <property type="project" value="InterPro"/>
</dbReference>
<evidence type="ECO:0000259" key="1">
    <source>
        <dbReference type="Pfam" id="PF11575"/>
    </source>
</evidence>